<name>A0ABP3R900_9HYPH</name>
<feature type="domain" description="Neutral/alkaline non-lysosomal ceramidase N-terminal" evidence="1">
    <location>
        <begin position="13"/>
        <end position="223"/>
    </location>
</feature>
<dbReference type="RefSeq" id="WP_343805386.1">
    <property type="nucleotide sequence ID" value="NZ_BAAADE010000003.1"/>
</dbReference>
<evidence type="ECO:0000313" key="2">
    <source>
        <dbReference type="EMBL" id="GAA0605749.1"/>
    </source>
</evidence>
<evidence type="ECO:0000259" key="1">
    <source>
        <dbReference type="Pfam" id="PF04734"/>
    </source>
</evidence>
<dbReference type="Proteomes" id="UP001424441">
    <property type="component" value="Unassembled WGS sequence"/>
</dbReference>
<gene>
    <name evidence="2" type="ORF">GCM10008943_21690</name>
</gene>
<evidence type="ECO:0000313" key="3">
    <source>
        <dbReference type="Proteomes" id="UP001424441"/>
    </source>
</evidence>
<protein>
    <recommendedName>
        <fullName evidence="1">Neutral/alkaline non-lysosomal ceramidase N-terminal domain-containing protein</fullName>
    </recommendedName>
</protein>
<dbReference type="InterPro" id="IPR031329">
    <property type="entry name" value="NEUT/ALK_ceramidase_N"/>
</dbReference>
<accession>A0ABP3R900</accession>
<dbReference type="EMBL" id="BAAADE010000003">
    <property type="protein sequence ID" value="GAA0605749.1"/>
    <property type="molecule type" value="Genomic_DNA"/>
</dbReference>
<reference evidence="3" key="1">
    <citation type="journal article" date="2019" name="Int. J. Syst. Evol. Microbiol.">
        <title>The Global Catalogue of Microorganisms (GCM) 10K type strain sequencing project: providing services to taxonomists for standard genome sequencing and annotation.</title>
        <authorList>
            <consortium name="The Broad Institute Genomics Platform"/>
            <consortium name="The Broad Institute Genome Sequencing Center for Infectious Disease"/>
            <person name="Wu L."/>
            <person name="Ma J."/>
        </authorList>
    </citation>
    <scope>NUCLEOTIDE SEQUENCE [LARGE SCALE GENOMIC DNA]</scope>
    <source>
        <strain evidence="3">JCM 15115</strain>
    </source>
</reference>
<comment type="caution">
    <text evidence="2">The sequence shown here is derived from an EMBL/GenBank/DDBJ whole genome shotgun (WGS) entry which is preliminary data.</text>
</comment>
<dbReference type="Pfam" id="PF04734">
    <property type="entry name" value="Ceramidase_alk"/>
    <property type="match status" value="1"/>
</dbReference>
<keyword evidence="3" id="KW-1185">Reference proteome</keyword>
<sequence length="428" mass="46382">MMSSSTSPVNISAGVAVIDITPTCGVAMSGFAARTKPAEGAHDRLSVRAVVLNDTALVVADVIGISADMSARIRQRCCLAADNIVISALHNHGGPVSMADRLSIQADAAWLERLEDACVTAINQAASNLQPVTITAAHGSDPDVGRNRRHKDGPVDTALPLIRIRDSSGKMLALIINYACHPVVLGADNLLWTADYPFYVREKLEEHYPDAVALFVTGAIGDVNTGHNAHASVSLTATPDRTYENAERIGQKIVNAAMTAPEQQLHGAVSAQNMTIELTFERREKQTPQELFTLWQNEAKTAEPARRALLHYWCDWAKCKTLEPLKPLNARISFLNWAGIGIAALPGEIFAQSGLNIRQALQTYEFLLVAGFSDDNPGYIPPEDEYIHGGYEVDEAHRYYGQSATFAPGCAELLTNSIILLAQKTTKE</sequence>
<proteinExistence type="predicted"/>
<organism evidence="2 3">
    <name type="scientific">Paenochrobactrum glaciei</name>
    <dbReference type="NCBI Taxonomy" id="486407"/>
    <lineage>
        <taxon>Bacteria</taxon>
        <taxon>Pseudomonadati</taxon>
        <taxon>Pseudomonadota</taxon>
        <taxon>Alphaproteobacteria</taxon>
        <taxon>Hyphomicrobiales</taxon>
        <taxon>Brucellaceae</taxon>
        <taxon>Paenochrobactrum</taxon>
    </lineage>
</organism>